<dbReference type="KEGG" id="llp:GH975_04885"/>
<name>A0A5Q2Q6N3_9GAMM</name>
<dbReference type="PANTHER" id="PTHR11895">
    <property type="entry name" value="TRANSAMIDASE"/>
    <property type="match status" value="1"/>
</dbReference>
<dbReference type="EMBL" id="CP045871">
    <property type="protein sequence ID" value="QGG79949.1"/>
    <property type="molecule type" value="Genomic_DNA"/>
</dbReference>
<sequence length="396" mass="41172">MTSRPAWRLRPLVESDVWSQRFTRAATGTGPLDGCRVAVKDLFDVAGVSTLAGRAECREQPSAAADADAVGLLRAAGAALVGHTTMTQLAFSGVGQNPDFGHTAGALSPDGQAYMAGGSSRGSALAVAHGLADIGLGTDTGGSCRIPAACNGLYGFKPTARRVSLRGAMPLAPSLDSVGVISADLAQGVAAMQVMLGAQAVNAPLPRLFVPSFACAGCDEAVRSEFEWAIGRLQAVGFRVERRELVAEVAYRELQSLPSLASIEAYQLYPDARALGVTDPSVVRRIQLGAAADGARVRALRTQLMNAFAGEVGADLLLMPTLPWLPPLTAAAEDPASFDDINRQALHNSAFVNLADGCAVSIPLPSDVPVSVTLAAPGEQDERLWGFANELDRAVN</sequence>
<dbReference type="InterPro" id="IPR023631">
    <property type="entry name" value="Amidase_dom"/>
</dbReference>
<proteinExistence type="predicted"/>
<dbReference type="RefSeq" id="WP_153713453.1">
    <property type="nucleotide sequence ID" value="NZ_CP045871.1"/>
</dbReference>
<dbReference type="SUPFAM" id="SSF75304">
    <property type="entry name" value="Amidase signature (AS) enzymes"/>
    <property type="match status" value="1"/>
</dbReference>
<dbReference type="InterPro" id="IPR000120">
    <property type="entry name" value="Amidase"/>
</dbReference>
<dbReference type="Pfam" id="PF01425">
    <property type="entry name" value="Amidase"/>
    <property type="match status" value="1"/>
</dbReference>
<dbReference type="InterPro" id="IPR036928">
    <property type="entry name" value="AS_sf"/>
</dbReference>
<dbReference type="GO" id="GO:0003824">
    <property type="term" value="F:catalytic activity"/>
    <property type="evidence" value="ECO:0007669"/>
    <property type="project" value="InterPro"/>
</dbReference>
<feature type="domain" description="Amidase" evidence="1">
    <location>
        <begin position="26"/>
        <end position="202"/>
    </location>
</feature>
<evidence type="ECO:0000313" key="3">
    <source>
        <dbReference type="Proteomes" id="UP000388235"/>
    </source>
</evidence>
<dbReference type="Proteomes" id="UP000388235">
    <property type="component" value="Chromosome"/>
</dbReference>
<dbReference type="OrthoDB" id="8872210at2"/>
<accession>A0A5Q2Q6N3</accession>
<evidence type="ECO:0000259" key="1">
    <source>
        <dbReference type="Pfam" id="PF01425"/>
    </source>
</evidence>
<dbReference type="Gene3D" id="3.90.1300.10">
    <property type="entry name" value="Amidase signature (AS) domain"/>
    <property type="match status" value="1"/>
</dbReference>
<organism evidence="2 3">
    <name type="scientific">Litorivicinus lipolyticus</name>
    <dbReference type="NCBI Taxonomy" id="418701"/>
    <lineage>
        <taxon>Bacteria</taxon>
        <taxon>Pseudomonadati</taxon>
        <taxon>Pseudomonadota</taxon>
        <taxon>Gammaproteobacteria</taxon>
        <taxon>Oceanospirillales</taxon>
        <taxon>Litorivicinaceae</taxon>
        <taxon>Litorivicinus</taxon>
    </lineage>
</organism>
<keyword evidence="3" id="KW-1185">Reference proteome</keyword>
<dbReference type="PANTHER" id="PTHR11895:SF176">
    <property type="entry name" value="AMIDASE AMID-RELATED"/>
    <property type="match status" value="1"/>
</dbReference>
<reference evidence="2 3" key="1">
    <citation type="submission" date="2019-11" db="EMBL/GenBank/DDBJ databases">
        <authorList>
            <person name="Khan S.A."/>
            <person name="Jeon C.O."/>
            <person name="Chun B.H."/>
        </authorList>
    </citation>
    <scope>NUCLEOTIDE SEQUENCE [LARGE SCALE GENOMIC DNA]</scope>
    <source>
        <strain evidence="2 3">IMCC 1097</strain>
    </source>
</reference>
<gene>
    <name evidence="2" type="ORF">GH975_04885</name>
</gene>
<evidence type="ECO:0000313" key="2">
    <source>
        <dbReference type="EMBL" id="QGG79949.1"/>
    </source>
</evidence>
<dbReference type="AlphaFoldDB" id="A0A5Q2Q6N3"/>
<protein>
    <submittedName>
        <fullName evidence="2">Amidase</fullName>
    </submittedName>
</protein>